<dbReference type="Proteomes" id="UP000050863">
    <property type="component" value="Unassembled WGS sequence"/>
</dbReference>
<sequence>MLVVWGDFFAASMLAGPLVPMSGPQHQHDSKTDERDDDRDGIRLSGFMGVLLCLDYQTRD</sequence>
<name>A0A0R3LIA6_9BRAD</name>
<feature type="compositionally biased region" description="Basic and acidic residues" evidence="1">
    <location>
        <begin position="26"/>
        <end position="40"/>
    </location>
</feature>
<gene>
    <name evidence="2" type="ORF">CQ12_00215</name>
</gene>
<dbReference type="EMBL" id="LLXZ01000102">
    <property type="protein sequence ID" value="KRR07259.1"/>
    <property type="molecule type" value="Genomic_DNA"/>
</dbReference>
<evidence type="ECO:0000256" key="1">
    <source>
        <dbReference type="SAM" id="MobiDB-lite"/>
    </source>
</evidence>
<evidence type="ECO:0000313" key="3">
    <source>
        <dbReference type="Proteomes" id="UP000050863"/>
    </source>
</evidence>
<keyword evidence="3" id="KW-1185">Reference proteome</keyword>
<proteinExistence type="predicted"/>
<dbReference type="STRING" id="280332.CQ12_00215"/>
<protein>
    <submittedName>
        <fullName evidence="2">Uncharacterized protein</fullName>
    </submittedName>
</protein>
<comment type="caution">
    <text evidence="2">The sequence shown here is derived from an EMBL/GenBank/DDBJ whole genome shotgun (WGS) entry which is preliminary data.</text>
</comment>
<organism evidence="2 3">
    <name type="scientific">Bradyrhizobium jicamae</name>
    <dbReference type="NCBI Taxonomy" id="280332"/>
    <lineage>
        <taxon>Bacteria</taxon>
        <taxon>Pseudomonadati</taxon>
        <taxon>Pseudomonadota</taxon>
        <taxon>Alphaproteobacteria</taxon>
        <taxon>Hyphomicrobiales</taxon>
        <taxon>Nitrobacteraceae</taxon>
        <taxon>Bradyrhizobium</taxon>
    </lineage>
</organism>
<dbReference type="AlphaFoldDB" id="A0A0R3LIA6"/>
<evidence type="ECO:0000313" key="2">
    <source>
        <dbReference type="EMBL" id="KRR07259.1"/>
    </source>
</evidence>
<reference evidence="2 3" key="1">
    <citation type="submission" date="2014-03" db="EMBL/GenBank/DDBJ databases">
        <title>Bradyrhizobium valentinum sp. nov., isolated from effective nodules of Lupinus mariae-josephae, a lupine endemic of basic-lime soils in Eastern Spain.</title>
        <authorList>
            <person name="Duran D."/>
            <person name="Rey L."/>
            <person name="Navarro A."/>
            <person name="Busquets A."/>
            <person name="Imperial J."/>
            <person name="Ruiz-Argueso T."/>
        </authorList>
    </citation>
    <scope>NUCLEOTIDE SEQUENCE [LARGE SCALE GENOMIC DNA]</scope>
    <source>
        <strain evidence="2 3">PAC68</strain>
    </source>
</reference>
<accession>A0A0R3LIA6</accession>
<feature type="region of interest" description="Disordered" evidence="1">
    <location>
        <begin position="17"/>
        <end position="40"/>
    </location>
</feature>
<dbReference type="RefSeq" id="WP_057836274.1">
    <property type="nucleotide sequence ID" value="NZ_LLXZ01000102.1"/>
</dbReference>